<evidence type="ECO:0000256" key="1">
    <source>
        <dbReference type="SAM" id="MobiDB-lite"/>
    </source>
</evidence>
<evidence type="ECO:0000313" key="2">
    <source>
        <dbReference type="EMBL" id="KZV40615.1"/>
    </source>
</evidence>
<sequence length="101" mass="11258">MHRVFRFGTLLASRRLAPTNFTRKLALQRLAIVVLRIRSTTEITIPSSVCTRKRDEFITDGILIEAVGTSPTTKGGTRRRTAARGGGGGREWERKERGGYV</sequence>
<organism evidence="2 3">
    <name type="scientific">Dorcoceras hygrometricum</name>
    <dbReference type="NCBI Taxonomy" id="472368"/>
    <lineage>
        <taxon>Eukaryota</taxon>
        <taxon>Viridiplantae</taxon>
        <taxon>Streptophyta</taxon>
        <taxon>Embryophyta</taxon>
        <taxon>Tracheophyta</taxon>
        <taxon>Spermatophyta</taxon>
        <taxon>Magnoliopsida</taxon>
        <taxon>eudicotyledons</taxon>
        <taxon>Gunneridae</taxon>
        <taxon>Pentapetalae</taxon>
        <taxon>asterids</taxon>
        <taxon>lamiids</taxon>
        <taxon>Lamiales</taxon>
        <taxon>Gesneriaceae</taxon>
        <taxon>Didymocarpoideae</taxon>
        <taxon>Trichosporeae</taxon>
        <taxon>Loxocarpinae</taxon>
        <taxon>Dorcoceras</taxon>
    </lineage>
</organism>
<dbReference type="EMBL" id="KQ999908">
    <property type="protein sequence ID" value="KZV40615.1"/>
    <property type="molecule type" value="Genomic_DNA"/>
</dbReference>
<name>A0A2Z7C0Z5_9LAMI</name>
<keyword evidence="3" id="KW-1185">Reference proteome</keyword>
<protein>
    <submittedName>
        <fullName evidence="2">Uncharacterized protein</fullName>
    </submittedName>
</protein>
<gene>
    <name evidence="2" type="ORF">F511_27853</name>
</gene>
<dbReference type="Proteomes" id="UP000250235">
    <property type="component" value="Unassembled WGS sequence"/>
</dbReference>
<feature type="region of interest" description="Disordered" evidence="1">
    <location>
        <begin position="69"/>
        <end position="101"/>
    </location>
</feature>
<feature type="compositionally biased region" description="Basic and acidic residues" evidence="1">
    <location>
        <begin position="90"/>
        <end position="101"/>
    </location>
</feature>
<proteinExistence type="predicted"/>
<dbReference type="AlphaFoldDB" id="A0A2Z7C0Z5"/>
<reference evidence="2 3" key="1">
    <citation type="journal article" date="2015" name="Proc. Natl. Acad. Sci. U.S.A.">
        <title>The resurrection genome of Boea hygrometrica: A blueprint for survival of dehydration.</title>
        <authorList>
            <person name="Xiao L."/>
            <person name="Yang G."/>
            <person name="Zhang L."/>
            <person name="Yang X."/>
            <person name="Zhao S."/>
            <person name="Ji Z."/>
            <person name="Zhou Q."/>
            <person name="Hu M."/>
            <person name="Wang Y."/>
            <person name="Chen M."/>
            <person name="Xu Y."/>
            <person name="Jin H."/>
            <person name="Xiao X."/>
            <person name="Hu G."/>
            <person name="Bao F."/>
            <person name="Hu Y."/>
            <person name="Wan P."/>
            <person name="Li L."/>
            <person name="Deng X."/>
            <person name="Kuang T."/>
            <person name="Xiang C."/>
            <person name="Zhu J.K."/>
            <person name="Oliver M.J."/>
            <person name="He Y."/>
        </authorList>
    </citation>
    <scope>NUCLEOTIDE SEQUENCE [LARGE SCALE GENOMIC DNA]</scope>
    <source>
        <strain evidence="3">cv. XS01</strain>
    </source>
</reference>
<accession>A0A2Z7C0Z5</accession>
<evidence type="ECO:0000313" key="3">
    <source>
        <dbReference type="Proteomes" id="UP000250235"/>
    </source>
</evidence>